<dbReference type="EMBL" id="CP003130">
    <property type="protein sequence ID" value="AEU37293.1"/>
    <property type="molecule type" value="Genomic_DNA"/>
</dbReference>
<proteinExistence type="predicted"/>
<dbReference type="HOGENOM" id="CLU_1608523_0_0_0"/>
<name>G8NRD5_GRAMM</name>
<dbReference type="OrthoDB" id="9840682at2"/>
<evidence type="ECO:0000313" key="1">
    <source>
        <dbReference type="EMBL" id="AEU37293.1"/>
    </source>
</evidence>
<keyword evidence="2" id="KW-1185">Reference proteome</keyword>
<dbReference type="KEGG" id="gma:AciX8_2990"/>
<dbReference type="RefSeq" id="WP_014266170.1">
    <property type="nucleotide sequence ID" value="NC_016631.1"/>
</dbReference>
<dbReference type="Proteomes" id="UP000007113">
    <property type="component" value="Chromosome"/>
</dbReference>
<gene>
    <name evidence="1" type="ordered locus">AciX8_2990</name>
</gene>
<sequence precursor="true">MPKLALLFLLMLWGGVEAYSQERGPDLLHGASHCLAVEDVDWLAVQRTHVKFVRMGYAFGIETEPGERHIYVIAYEGARRSSGKIFDVFYYKKGRKTLFDVQNNASFKWSGKLVDFVDTPLGGVWTQTHLLTAVKRAGWRPVTQFSVKDLSKPNPDVTCRSYVNG</sequence>
<accession>G8NRD5</accession>
<organism evidence="1 2">
    <name type="scientific">Granulicella mallensis (strain ATCC BAA-1857 / DSM 23137 / MP5ACTX8)</name>
    <dbReference type="NCBI Taxonomy" id="682795"/>
    <lineage>
        <taxon>Bacteria</taxon>
        <taxon>Pseudomonadati</taxon>
        <taxon>Acidobacteriota</taxon>
        <taxon>Terriglobia</taxon>
        <taxon>Terriglobales</taxon>
        <taxon>Acidobacteriaceae</taxon>
        <taxon>Granulicella</taxon>
    </lineage>
</organism>
<evidence type="ECO:0000313" key="2">
    <source>
        <dbReference type="Proteomes" id="UP000007113"/>
    </source>
</evidence>
<dbReference type="AlphaFoldDB" id="G8NRD5"/>
<protein>
    <submittedName>
        <fullName evidence="1">Uncharacterized protein</fullName>
    </submittedName>
</protein>
<reference evidence="1 2" key="1">
    <citation type="submission" date="2011-11" db="EMBL/GenBank/DDBJ databases">
        <title>Complete sequence of Granulicella mallensis MP5ACTX8.</title>
        <authorList>
            <consortium name="US DOE Joint Genome Institute"/>
            <person name="Lucas S."/>
            <person name="Copeland A."/>
            <person name="Lapidus A."/>
            <person name="Cheng J.-F."/>
            <person name="Goodwin L."/>
            <person name="Pitluck S."/>
            <person name="Peters L."/>
            <person name="Lu M."/>
            <person name="Detter J.C."/>
            <person name="Han C."/>
            <person name="Tapia R."/>
            <person name="Land M."/>
            <person name="Hauser L."/>
            <person name="Kyrpides N."/>
            <person name="Ivanova N."/>
            <person name="Mikhailova N."/>
            <person name="Pagani I."/>
            <person name="Rawat S."/>
            <person name="Mannisto M."/>
            <person name="Haggblom M."/>
            <person name="Woyke T."/>
        </authorList>
    </citation>
    <scope>NUCLEOTIDE SEQUENCE [LARGE SCALE GENOMIC DNA]</scope>
    <source>
        <strain evidence="2">ATCC BAA-1857 / DSM 23137 / MP5ACTX8</strain>
    </source>
</reference>